<dbReference type="PANTHER" id="PTHR30563">
    <property type="entry name" value="DNA RECOMBINATION PROTEIN RMUC"/>
    <property type="match status" value="1"/>
</dbReference>
<evidence type="ECO:0000313" key="7">
    <source>
        <dbReference type="Proteomes" id="UP001320209"/>
    </source>
</evidence>
<evidence type="ECO:0000256" key="2">
    <source>
        <dbReference type="ARBA" id="ARBA00009840"/>
    </source>
</evidence>
<comment type="function">
    <text evidence="1">Involved in DNA recombination.</text>
</comment>
<dbReference type="Pfam" id="PF02646">
    <property type="entry name" value="RmuC"/>
    <property type="match status" value="1"/>
</dbReference>
<evidence type="ECO:0000256" key="3">
    <source>
        <dbReference type="ARBA" id="ARBA00021840"/>
    </source>
</evidence>
<dbReference type="EMBL" id="AP025225">
    <property type="protein sequence ID" value="BDB96437.1"/>
    <property type="molecule type" value="Genomic_DNA"/>
</dbReference>
<evidence type="ECO:0000256" key="4">
    <source>
        <dbReference type="ARBA" id="ARBA00023054"/>
    </source>
</evidence>
<keyword evidence="5" id="KW-0233">DNA recombination</keyword>
<keyword evidence="4" id="KW-0175">Coiled coil</keyword>
<dbReference type="Proteomes" id="UP001320209">
    <property type="component" value="Chromosome"/>
</dbReference>
<name>A0ABN6L8F7_9PROT</name>
<reference evidence="6" key="1">
    <citation type="submission" date="2021-10" db="EMBL/GenBank/DDBJ databases">
        <title>Genome Sequence of The Candidatus Hydrogeosomobacter endosymbioticus, an Intracellular Bacterial Symbiont of the Anaerobic Ciliate GW7.</title>
        <authorList>
            <person name="Shiohama Y."/>
            <person name="Shinzato N."/>
        </authorList>
    </citation>
    <scope>NUCLEOTIDE SEQUENCE [LARGE SCALE GENOMIC DNA]</scope>
    <source>
        <strain evidence="6">200920</strain>
    </source>
</reference>
<evidence type="ECO:0000313" key="6">
    <source>
        <dbReference type="EMBL" id="BDB96437.1"/>
    </source>
</evidence>
<comment type="similarity">
    <text evidence="2">Belongs to the RmuC family.</text>
</comment>
<protein>
    <recommendedName>
        <fullName evidence="3">DNA recombination protein RmuC homolog</fullName>
    </recommendedName>
</protein>
<sequence length="424" mass="47924">MDIATLSLVLFAAFYTLTREFFCFLASKKYKNLKIKHEKCIDSIINMKYENEYLKKRIEDLSNFLTESKIEMEKSANLICQNAISNSQRTFMSVAESLIEKTHEKTSLYLSAHKNEIKTISDPLTASLKLLEEHIRQLESTRAGAYEGLIQQLRELSEGQKFLKSETNNLVSALRSPHIRGCWGEMQLRRVVELAGMLPHCDFDEQVTLKSENSSARPDLIIRLPGGRFIVVDAKTPVSHYLDSLSSKNETEQKNKLKDHARTLTMHAKLLGEKEYWKYKDGPEFVLLFIPGEAFLSSALSVDPSIIETAAKNNVILATPTILIALLKTISYGWKQEKLRSHVHAISEIGKDMHSTIEKMRTAIVALGKGMGQSTKAYNQTIEILNTDVRALSQRLEDIGACEENSATNEKRMPIIKGPIKEMA</sequence>
<proteinExistence type="inferred from homology"/>
<keyword evidence="7" id="KW-1185">Reference proteome</keyword>
<accession>A0ABN6L8F7</accession>
<evidence type="ECO:0000256" key="1">
    <source>
        <dbReference type="ARBA" id="ARBA00003416"/>
    </source>
</evidence>
<dbReference type="PANTHER" id="PTHR30563:SF0">
    <property type="entry name" value="DNA RECOMBINATION PROTEIN RMUC"/>
    <property type="match status" value="1"/>
</dbReference>
<dbReference type="RefSeq" id="WP_236864810.1">
    <property type="nucleotide sequence ID" value="NZ_AP025225.1"/>
</dbReference>
<evidence type="ECO:0000256" key="5">
    <source>
        <dbReference type="ARBA" id="ARBA00023172"/>
    </source>
</evidence>
<dbReference type="InterPro" id="IPR003798">
    <property type="entry name" value="DNA_recombination_RmuC"/>
</dbReference>
<organism evidence="6 7">
    <name type="scientific">Candidatus Hydrogenosomobacter endosymbioticus</name>
    <dbReference type="NCBI Taxonomy" id="2558174"/>
    <lineage>
        <taxon>Bacteria</taxon>
        <taxon>Pseudomonadati</taxon>
        <taxon>Pseudomonadota</taxon>
        <taxon>Alphaproteobacteria</taxon>
        <taxon>Holosporales</taxon>
        <taxon>Holosporaceae</taxon>
        <taxon>Candidatus Hydrogenosomobacter</taxon>
    </lineage>
</organism>
<gene>
    <name evidence="6" type="primary">rmuC</name>
    <name evidence="6" type="ORF">HYD_5700</name>
</gene>